<feature type="transmembrane region" description="Helical" evidence="8">
    <location>
        <begin position="121"/>
        <end position="142"/>
    </location>
</feature>
<dbReference type="FunFam" id="1.20.1250.20:FF:000218">
    <property type="entry name" value="facilitated trehalose transporter Tret1"/>
    <property type="match status" value="1"/>
</dbReference>
<dbReference type="GeneID" id="106671726"/>
<evidence type="ECO:0000313" key="10">
    <source>
        <dbReference type="EnsemblMetazoa" id="XP_024084113.1"/>
    </source>
</evidence>
<keyword evidence="7 8" id="KW-0472">Membrane</keyword>
<dbReference type="GO" id="GO:0022857">
    <property type="term" value="F:transmembrane transporter activity"/>
    <property type="evidence" value="ECO:0007669"/>
    <property type="project" value="InterPro"/>
</dbReference>
<feature type="transmembrane region" description="Helical" evidence="8">
    <location>
        <begin position="237"/>
        <end position="257"/>
    </location>
</feature>
<keyword evidence="3" id="KW-1003">Cell membrane</keyword>
<dbReference type="OrthoDB" id="6604526at2759"/>
<feature type="transmembrane region" description="Helical" evidence="8">
    <location>
        <begin position="183"/>
        <end position="201"/>
    </location>
</feature>
<feature type="domain" description="Major facilitator superfamily (MFS) profile" evidence="9">
    <location>
        <begin position="115"/>
        <end position="542"/>
    </location>
</feature>
<evidence type="ECO:0000259" key="9">
    <source>
        <dbReference type="PROSITE" id="PS50850"/>
    </source>
</evidence>
<proteinExistence type="predicted"/>
<evidence type="ECO:0000256" key="1">
    <source>
        <dbReference type="ARBA" id="ARBA00004651"/>
    </source>
</evidence>
<evidence type="ECO:0000256" key="5">
    <source>
        <dbReference type="ARBA" id="ARBA00022692"/>
    </source>
</evidence>
<evidence type="ECO:0000256" key="2">
    <source>
        <dbReference type="ARBA" id="ARBA00022448"/>
    </source>
</evidence>
<feature type="transmembrane region" description="Helical" evidence="8">
    <location>
        <begin position="207"/>
        <end position="230"/>
    </location>
</feature>
<dbReference type="InterPro" id="IPR050549">
    <property type="entry name" value="MFS_Trehalose_Transporter"/>
</dbReference>
<organism evidence="10 11">
    <name type="scientific">Cimex lectularius</name>
    <name type="common">Bed bug</name>
    <name type="synonym">Acanthia lectularia</name>
    <dbReference type="NCBI Taxonomy" id="79782"/>
    <lineage>
        <taxon>Eukaryota</taxon>
        <taxon>Metazoa</taxon>
        <taxon>Ecdysozoa</taxon>
        <taxon>Arthropoda</taxon>
        <taxon>Hexapoda</taxon>
        <taxon>Insecta</taxon>
        <taxon>Pterygota</taxon>
        <taxon>Neoptera</taxon>
        <taxon>Paraneoptera</taxon>
        <taxon>Hemiptera</taxon>
        <taxon>Heteroptera</taxon>
        <taxon>Panheteroptera</taxon>
        <taxon>Cimicomorpha</taxon>
        <taxon>Cimicidae</taxon>
        <taxon>Cimex</taxon>
    </lineage>
</organism>
<comment type="subcellular location">
    <subcellularLocation>
        <location evidence="1">Cell membrane</location>
        <topology evidence="1">Multi-pass membrane protein</topology>
    </subcellularLocation>
</comment>
<dbReference type="InterPro" id="IPR005828">
    <property type="entry name" value="MFS_sugar_transport-like"/>
</dbReference>
<dbReference type="PROSITE" id="PS00216">
    <property type="entry name" value="SUGAR_TRANSPORT_1"/>
    <property type="match status" value="1"/>
</dbReference>
<dbReference type="InterPro" id="IPR036259">
    <property type="entry name" value="MFS_trans_sf"/>
</dbReference>
<dbReference type="AlphaFoldDB" id="A0A8I6SIX2"/>
<keyword evidence="4" id="KW-0762">Sugar transport</keyword>
<feature type="transmembrane region" description="Helical" evidence="8">
    <location>
        <begin position="384"/>
        <end position="405"/>
    </location>
</feature>
<dbReference type="PROSITE" id="PS50850">
    <property type="entry name" value="MFS"/>
    <property type="match status" value="1"/>
</dbReference>
<keyword evidence="11" id="KW-1185">Reference proteome</keyword>
<dbReference type="Pfam" id="PF00083">
    <property type="entry name" value="Sugar_tr"/>
    <property type="match status" value="1"/>
</dbReference>
<dbReference type="GO" id="GO:0005886">
    <property type="term" value="C:plasma membrane"/>
    <property type="evidence" value="ECO:0007669"/>
    <property type="project" value="UniProtKB-SubCell"/>
</dbReference>
<name>A0A8I6SIX2_CIMLE</name>
<dbReference type="RefSeq" id="XP_024084113.1">
    <property type="nucleotide sequence ID" value="XM_024228345.1"/>
</dbReference>
<keyword evidence="2" id="KW-0813">Transport</keyword>
<evidence type="ECO:0000256" key="8">
    <source>
        <dbReference type="SAM" id="Phobius"/>
    </source>
</evidence>
<feature type="transmembrane region" description="Helical" evidence="8">
    <location>
        <begin position="452"/>
        <end position="472"/>
    </location>
</feature>
<dbReference type="SUPFAM" id="SSF103473">
    <property type="entry name" value="MFS general substrate transporter"/>
    <property type="match status" value="1"/>
</dbReference>
<evidence type="ECO:0000313" key="11">
    <source>
        <dbReference type="Proteomes" id="UP000494040"/>
    </source>
</evidence>
<keyword evidence="6 8" id="KW-1133">Transmembrane helix</keyword>
<dbReference type="PANTHER" id="PTHR48021:SF46">
    <property type="entry name" value="MAJOR FACILITATOR SUPERFAMILY (MFS) PROFILE DOMAIN-CONTAINING PROTEIN"/>
    <property type="match status" value="1"/>
</dbReference>
<evidence type="ECO:0000256" key="4">
    <source>
        <dbReference type="ARBA" id="ARBA00022597"/>
    </source>
</evidence>
<dbReference type="InterPro" id="IPR005829">
    <property type="entry name" value="Sugar_transporter_CS"/>
</dbReference>
<evidence type="ECO:0000256" key="3">
    <source>
        <dbReference type="ARBA" id="ARBA00022475"/>
    </source>
</evidence>
<feature type="transmembrane region" description="Helical" evidence="8">
    <location>
        <begin position="516"/>
        <end position="535"/>
    </location>
</feature>
<evidence type="ECO:0000256" key="6">
    <source>
        <dbReference type="ARBA" id="ARBA00022989"/>
    </source>
</evidence>
<dbReference type="Proteomes" id="UP000494040">
    <property type="component" value="Unassembled WGS sequence"/>
</dbReference>
<dbReference type="PANTHER" id="PTHR48021">
    <property type="match status" value="1"/>
</dbReference>
<sequence length="562" mass="62558">MIERSSRLSFLILFSRINKKDFNHATTKNSLLCCCIDLFRLNSSDILRRNQRNQARALYASCSRHLKEGVFNHATTKNPLLCCCIDLFHLNSSDILRRNQRIRARAPYASCSRHLKEGGTLCVAVAGAGFVWMAPLMVTLISDDSPVPMSTADSSWLSSSIEIGQIVATMPCGVLADKIGRKYVILSGGPLSLMAWLLILTTKSIGVLYAVRALQGVVSAIAFTIVPMYLVEISEPLVRGMFAGQLKVLWYVGTLYAYSTGPYLSYDNYAMVCSILSFLFLLFFSFMPESPYYLFMTGRNVEAQKSLEWLRGGRTDFTLELKNIKHSVEKDMSRKATWKDLFATRKDVYVFFLVQVVCLVKMFNGLSAIVLYATQTFQEEFNGYFSSGSLTIFFGLTLLATSFVASFLADKVGRRPLLIMSSAGSALCHLITTIICYLDRGTDVDVSSVKWISYLSIIGFCIVSNIGLGPLVPTIQAEYFPSHTRAIGSGLTEVVACAAGFISIKQYQIVNDYFGVYMNFFLFFIVSFLGTILLYKVIPETAGKSLGQIQSSFNRKIDESSL</sequence>
<dbReference type="InterPro" id="IPR020846">
    <property type="entry name" value="MFS_dom"/>
</dbReference>
<dbReference type="EnsemblMetazoa" id="XM_024228345.1">
    <property type="protein sequence ID" value="XP_024084113.1"/>
    <property type="gene ID" value="LOC106671726"/>
</dbReference>
<dbReference type="OMA" id="WIDLWGR"/>
<keyword evidence="5 8" id="KW-0812">Transmembrane</keyword>
<accession>A0A8I6SIX2</accession>
<evidence type="ECO:0000256" key="7">
    <source>
        <dbReference type="ARBA" id="ARBA00023136"/>
    </source>
</evidence>
<dbReference type="Gene3D" id="1.20.1250.20">
    <property type="entry name" value="MFS general substrate transporter like domains"/>
    <property type="match status" value="1"/>
</dbReference>
<feature type="transmembrane region" description="Helical" evidence="8">
    <location>
        <begin position="348"/>
        <end position="372"/>
    </location>
</feature>
<feature type="transmembrane region" description="Helical" evidence="8">
    <location>
        <begin position="269"/>
        <end position="287"/>
    </location>
</feature>
<feature type="transmembrane region" description="Helical" evidence="8">
    <location>
        <begin position="417"/>
        <end position="440"/>
    </location>
</feature>
<reference evidence="10" key="1">
    <citation type="submission" date="2022-01" db="UniProtKB">
        <authorList>
            <consortium name="EnsemblMetazoa"/>
        </authorList>
    </citation>
    <scope>IDENTIFICATION</scope>
</reference>
<protein>
    <recommendedName>
        <fullName evidence="9">Major facilitator superfamily (MFS) profile domain-containing protein</fullName>
    </recommendedName>
</protein>